<accession>A0A0S3S7L8</accession>
<evidence type="ECO:0000313" key="1">
    <source>
        <dbReference type="EMBL" id="BAT88825.1"/>
    </source>
</evidence>
<dbReference type="InterPro" id="IPR026728">
    <property type="entry name" value="BLTP3A/B"/>
</dbReference>
<proteinExistence type="predicted"/>
<gene>
    <name evidence="1" type="primary">Vigan.05G244600</name>
    <name evidence="1" type="ORF">VIGAN_05244600</name>
</gene>
<dbReference type="PANTHER" id="PTHR22774:SF11">
    <property type="entry name" value="CHOREIN N-TERMINAL DOMAIN-CONTAINING PROTEIN"/>
    <property type="match status" value="1"/>
</dbReference>
<evidence type="ECO:0000313" key="2">
    <source>
        <dbReference type="Proteomes" id="UP000291084"/>
    </source>
</evidence>
<feature type="non-terminal residue" evidence="1">
    <location>
        <position position="1"/>
    </location>
</feature>
<keyword evidence="2" id="KW-1185">Reference proteome</keyword>
<name>A0A0S3S7L8_PHAAN</name>
<protein>
    <submittedName>
        <fullName evidence="1">Uncharacterized protein</fullName>
    </submittedName>
</protein>
<reference evidence="1 2" key="1">
    <citation type="journal article" date="2015" name="Sci. Rep.">
        <title>The power of single molecule real-time sequencing technology in the de novo assembly of a eukaryotic genome.</title>
        <authorList>
            <person name="Sakai H."/>
            <person name="Naito K."/>
            <person name="Ogiso-Tanaka E."/>
            <person name="Takahashi Y."/>
            <person name="Iseki K."/>
            <person name="Muto C."/>
            <person name="Satou K."/>
            <person name="Teruya K."/>
            <person name="Shiroma A."/>
            <person name="Shimoji M."/>
            <person name="Hirano T."/>
            <person name="Itoh T."/>
            <person name="Kaga A."/>
            <person name="Tomooka N."/>
        </authorList>
    </citation>
    <scope>NUCLEOTIDE SEQUENCE [LARGE SCALE GENOMIC DNA]</scope>
    <source>
        <strain evidence="2">cv. Shumari</strain>
    </source>
</reference>
<dbReference type="Proteomes" id="UP000291084">
    <property type="component" value="Chromosome 5"/>
</dbReference>
<dbReference type="PANTHER" id="PTHR22774">
    <property type="entry name" value="CHOREIN N-TERMINAL DOMAIN-CONTAINING PROTEIN"/>
    <property type="match status" value="1"/>
</dbReference>
<sequence length="132" mass="14323">SQVLAEILLPRPVQVVDALHSSVGLSSALNVTSAKVEKLEITIELLTLRSVSIVQTEPIVVHITFDLVLEENSDFDASLSLNYFASSVASTKGSGYGFADKIADGMTIQIQTIYCLKLVFSLSWGSNMVFLR</sequence>
<organism evidence="1 2">
    <name type="scientific">Vigna angularis var. angularis</name>
    <dbReference type="NCBI Taxonomy" id="157739"/>
    <lineage>
        <taxon>Eukaryota</taxon>
        <taxon>Viridiplantae</taxon>
        <taxon>Streptophyta</taxon>
        <taxon>Embryophyta</taxon>
        <taxon>Tracheophyta</taxon>
        <taxon>Spermatophyta</taxon>
        <taxon>Magnoliopsida</taxon>
        <taxon>eudicotyledons</taxon>
        <taxon>Gunneridae</taxon>
        <taxon>Pentapetalae</taxon>
        <taxon>rosids</taxon>
        <taxon>fabids</taxon>
        <taxon>Fabales</taxon>
        <taxon>Fabaceae</taxon>
        <taxon>Papilionoideae</taxon>
        <taxon>50 kb inversion clade</taxon>
        <taxon>NPAAA clade</taxon>
        <taxon>indigoferoid/millettioid clade</taxon>
        <taxon>Phaseoleae</taxon>
        <taxon>Vigna</taxon>
    </lineage>
</organism>
<dbReference type="EMBL" id="AP015038">
    <property type="protein sequence ID" value="BAT88825.1"/>
    <property type="molecule type" value="Genomic_DNA"/>
</dbReference>
<dbReference type="AlphaFoldDB" id="A0A0S3S7L8"/>